<evidence type="ECO:0000313" key="1">
    <source>
        <dbReference type="EMBL" id="GCB81663.1"/>
    </source>
</evidence>
<sequence>RENIYFDPTSLTGLEDQYTFNKSLKAAYSLLSETGCQDLSFDLFLDIIWRSVEERDTGSDRRGLFPVFPGVSQDPVKTHGFED</sequence>
<feature type="non-terminal residue" evidence="1">
    <location>
        <position position="1"/>
    </location>
</feature>
<proteinExistence type="predicted"/>
<protein>
    <submittedName>
        <fullName evidence="1">Uncharacterized protein</fullName>
    </submittedName>
</protein>
<organism evidence="1 2">
    <name type="scientific">Scyliorhinus torazame</name>
    <name type="common">Cloudy catshark</name>
    <name type="synonym">Catulus torazame</name>
    <dbReference type="NCBI Taxonomy" id="75743"/>
    <lineage>
        <taxon>Eukaryota</taxon>
        <taxon>Metazoa</taxon>
        <taxon>Chordata</taxon>
        <taxon>Craniata</taxon>
        <taxon>Vertebrata</taxon>
        <taxon>Chondrichthyes</taxon>
        <taxon>Elasmobranchii</taxon>
        <taxon>Galeomorphii</taxon>
        <taxon>Galeoidea</taxon>
        <taxon>Carcharhiniformes</taxon>
        <taxon>Scyliorhinidae</taxon>
        <taxon>Scyliorhinus</taxon>
    </lineage>
</organism>
<dbReference type="EMBL" id="BFAA01026867">
    <property type="protein sequence ID" value="GCB81663.1"/>
    <property type="molecule type" value="Genomic_DNA"/>
</dbReference>
<name>A0A401Q8G3_SCYTO</name>
<accession>A0A401Q8G3</accession>
<dbReference type="Proteomes" id="UP000288216">
    <property type="component" value="Unassembled WGS sequence"/>
</dbReference>
<comment type="caution">
    <text evidence="1">The sequence shown here is derived from an EMBL/GenBank/DDBJ whole genome shotgun (WGS) entry which is preliminary data.</text>
</comment>
<gene>
    <name evidence="1" type="ORF">scyTo_0023168</name>
</gene>
<reference evidence="1 2" key="1">
    <citation type="journal article" date="2018" name="Nat. Ecol. Evol.">
        <title>Shark genomes provide insights into elasmobranch evolution and the origin of vertebrates.</title>
        <authorList>
            <person name="Hara Y"/>
            <person name="Yamaguchi K"/>
            <person name="Onimaru K"/>
            <person name="Kadota M"/>
            <person name="Koyanagi M"/>
            <person name="Keeley SD"/>
            <person name="Tatsumi K"/>
            <person name="Tanaka K"/>
            <person name="Motone F"/>
            <person name="Kageyama Y"/>
            <person name="Nozu R"/>
            <person name="Adachi N"/>
            <person name="Nishimura O"/>
            <person name="Nakagawa R"/>
            <person name="Tanegashima C"/>
            <person name="Kiyatake I"/>
            <person name="Matsumoto R"/>
            <person name="Murakumo K"/>
            <person name="Nishida K"/>
            <person name="Terakita A"/>
            <person name="Kuratani S"/>
            <person name="Sato K"/>
            <person name="Hyodo S Kuraku.S."/>
        </authorList>
    </citation>
    <scope>NUCLEOTIDE SEQUENCE [LARGE SCALE GENOMIC DNA]</scope>
</reference>
<evidence type="ECO:0000313" key="2">
    <source>
        <dbReference type="Proteomes" id="UP000288216"/>
    </source>
</evidence>
<keyword evidence="2" id="KW-1185">Reference proteome</keyword>
<dbReference type="AlphaFoldDB" id="A0A401Q8G3"/>